<dbReference type="InterPro" id="IPR029068">
    <property type="entry name" value="Glyas_Bleomycin-R_OHBP_Dase"/>
</dbReference>
<comment type="caution">
    <text evidence="2">The sequence shown here is derived from an EMBL/GenBank/DDBJ whole genome shotgun (WGS) entry which is preliminary data.</text>
</comment>
<dbReference type="PANTHER" id="PTHR33990">
    <property type="entry name" value="PROTEIN YJDN-RELATED"/>
    <property type="match status" value="1"/>
</dbReference>
<protein>
    <submittedName>
        <fullName evidence="2">3-demethylubiquinone-9 3-methyltransferase (Glyoxalase superfamily)</fullName>
    </submittedName>
</protein>
<organism evidence="2 3">
    <name type="scientific">Rhizobium tropici</name>
    <dbReference type="NCBI Taxonomy" id="398"/>
    <lineage>
        <taxon>Bacteria</taxon>
        <taxon>Pseudomonadati</taxon>
        <taxon>Pseudomonadota</taxon>
        <taxon>Alphaproteobacteria</taxon>
        <taxon>Hyphomicrobiales</taxon>
        <taxon>Rhizobiaceae</taxon>
        <taxon>Rhizobium/Agrobacterium group</taxon>
        <taxon>Rhizobium</taxon>
    </lineage>
</organism>
<sequence>MQIKRHGERSKSRLFCKLFISIVLTLQPDWREQKYPKVVATRMPAQPLFDFLHVSDPATDRELIDGDGPVPHHLLKVAASANMASLQPRRPQIISVLEGSEVKTGKRSLPSRNGIDEGGEIQSRAYFNNREMENRRMRTMAKNTICLWYDKDAEAAANFYVETFPDSAMGAVIRAPGNYPEGKEGDVLVVEFTVAGVSCVGLNGGPVFKHNEAFSFQIYTEDQEETDRYWNAIVGNGGQESECGWCKDRWGVSWQITPRVLMEALREGGDQAKRAFDAMMTMKKIDVAAIEAARRG</sequence>
<keyword evidence="3" id="KW-1185">Reference proteome</keyword>
<accession>A0ABR6R7X8</accession>
<dbReference type="EMBL" id="JACHBF010000027">
    <property type="protein sequence ID" value="MBB6495279.1"/>
    <property type="molecule type" value="Genomic_DNA"/>
</dbReference>
<dbReference type="Proteomes" id="UP000526625">
    <property type="component" value="Unassembled WGS sequence"/>
</dbReference>
<dbReference type="SUPFAM" id="SSF54593">
    <property type="entry name" value="Glyoxalase/Bleomycin resistance protein/Dihydroxybiphenyl dioxygenase"/>
    <property type="match status" value="1"/>
</dbReference>
<dbReference type="Gene3D" id="3.10.180.10">
    <property type="entry name" value="2,3-Dihydroxybiphenyl 1,2-Dioxygenase, domain 1"/>
    <property type="match status" value="1"/>
</dbReference>
<dbReference type="Pfam" id="PF06983">
    <property type="entry name" value="3-dmu-9_3-mt"/>
    <property type="match status" value="1"/>
</dbReference>
<feature type="domain" description="PhnB-like" evidence="1">
    <location>
        <begin position="142"/>
        <end position="257"/>
    </location>
</feature>
<evidence type="ECO:0000313" key="2">
    <source>
        <dbReference type="EMBL" id="MBB6495279.1"/>
    </source>
</evidence>
<name>A0ABR6R7X8_RHITR</name>
<gene>
    <name evidence="2" type="ORF">GGD45_005743</name>
</gene>
<evidence type="ECO:0000259" key="1">
    <source>
        <dbReference type="Pfam" id="PF06983"/>
    </source>
</evidence>
<dbReference type="CDD" id="cd06588">
    <property type="entry name" value="PhnB_like"/>
    <property type="match status" value="1"/>
</dbReference>
<dbReference type="InterPro" id="IPR028973">
    <property type="entry name" value="PhnB-like"/>
</dbReference>
<proteinExistence type="predicted"/>
<evidence type="ECO:0000313" key="3">
    <source>
        <dbReference type="Proteomes" id="UP000526625"/>
    </source>
</evidence>
<reference evidence="2 3" key="1">
    <citation type="submission" date="2020-08" db="EMBL/GenBank/DDBJ databases">
        <title>Genomic Encyclopedia of Type Strains, Phase IV (KMG-V): Genome sequencing to study the core and pangenomes of soil and plant-associated prokaryotes.</title>
        <authorList>
            <person name="Whitman W."/>
        </authorList>
    </citation>
    <scope>NUCLEOTIDE SEQUENCE [LARGE SCALE GENOMIC DNA]</scope>
    <source>
        <strain evidence="2 3">SEMIA 4059</strain>
    </source>
</reference>
<dbReference type="PANTHER" id="PTHR33990:SF2">
    <property type="entry name" value="PHNB-LIKE DOMAIN-CONTAINING PROTEIN"/>
    <property type="match status" value="1"/>
</dbReference>